<name>A0AAE1GTY5_9NEOP</name>
<evidence type="ECO:0000313" key="2">
    <source>
        <dbReference type="EMBL" id="KAK3909310.1"/>
    </source>
</evidence>
<reference evidence="2" key="2">
    <citation type="journal article" date="2023" name="BMC Genomics">
        <title>Pest status, molecular evolution, and epigenetic factors derived from the genome assembly of Frankliniella fusca, a thysanopteran phytovirus vector.</title>
        <authorList>
            <person name="Catto M.A."/>
            <person name="Labadie P.E."/>
            <person name="Jacobson A.L."/>
            <person name="Kennedy G.G."/>
            <person name="Srinivasan R."/>
            <person name="Hunt B.G."/>
        </authorList>
    </citation>
    <scope>NUCLEOTIDE SEQUENCE</scope>
    <source>
        <strain evidence="2">PL_HMW_Pooled</strain>
    </source>
</reference>
<protein>
    <submittedName>
        <fullName evidence="2">2-succinyl-5-enolpyruvyl-6-hydroxy-3-cyclohexene-1-carboxylate synthase</fullName>
    </submittedName>
</protein>
<organism evidence="2 3">
    <name type="scientific">Frankliniella fusca</name>
    <dbReference type="NCBI Taxonomy" id="407009"/>
    <lineage>
        <taxon>Eukaryota</taxon>
        <taxon>Metazoa</taxon>
        <taxon>Ecdysozoa</taxon>
        <taxon>Arthropoda</taxon>
        <taxon>Hexapoda</taxon>
        <taxon>Insecta</taxon>
        <taxon>Pterygota</taxon>
        <taxon>Neoptera</taxon>
        <taxon>Paraneoptera</taxon>
        <taxon>Thysanoptera</taxon>
        <taxon>Terebrantia</taxon>
        <taxon>Thripoidea</taxon>
        <taxon>Thripidae</taxon>
        <taxon>Frankliniella</taxon>
    </lineage>
</organism>
<dbReference type="AlphaFoldDB" id="A0AAE1GTY5"/>
<accession>A0AAE1GTY5</accession>
<dbReference type="Proteomes" id="UP001219518">
    <property type="component" value="Unassembled WGS sequence"/>
</dbReference>
<reference evidence="2" key="1">
    <citation type="submission" date="2021-07" db="EMBL/GenBank/DDBJ databases">
        <authorList>
            <person name="Catto M.A."/>
            <person name="Jacobson A."/>
            <person name="Kennedy G."/>
            <person name="Labadie P."/>
            <person name="Hunt B.G."/>
            <person name="Srinivasan R."/>
        </authorList>
    </citation>
    <scope>NUCLEOTIDE SEQUENCE</scope>
    <source>
        <strain evidence="2">PL_HMW_Pooled</strain>
        <tissue evidence="2">Head</tissue>
    </source>
</reference>
<feature type="region of interest" description="Disordered" evidence="1">
    <location>
        <begin position="1"/>
        <end position="30"/>
    </location>
</feature>
<proteinExistence type="predicted"/>
<evidence type="ECO:0000313" key="3">
    <source>
        <dbReference type="Proteomes" id="UP001219518"/>
    </source>
</evidence>
<keyword evidence="3" id="KW-1185">Reference proteome</keyword>
<evidence type="ECO:0000256" key="1">
    <source>
        <dbReference type="SAM" id="MobiDB-lite"/>
    </source>
</evidence>
<feature type="compositionally biased region" description="Basic residues" evidence="1">
    <location>
        <begin position="1"/>
        <end position="25"/>
    </location>
</feature>
<dbReference type="EMBL" id="JAHWGI010000094">
    <property type="protein sequence ID" value="KAK3909310.1"/>
    <property type="molecule type" value="Genomic_DNA"/>
</dbReference>
<comment type="caution">
    <text evidence="2">The sequence shown here is derived from an EMBL/GenBank/DDBJ whole genome shotgun (WGS) entry which is preliminary data.</text>
</comment>
<gene>
    <name evidence="2" type="ORF">KUF71_019365</name>
</gene>
<sequence length="289" mass="32121">MPRMSRRRRIGKLSKSHGKHLKPKVSRVDNGVPNCDSEQHIVCLSDEDESINPTGTEIQNPVAVAETESQNEIQTHDNDINPETVLVVEPSVSTAIDGPVCHVEVPTAALITTGVRKLQCLLPADWICVADPTGFSICFLNLGNIKTIQRQIFVSFTGEAKAFVHCRPCPLLDEVFSFVHNPVRFCRDSIDDFCKSVLSLVEIVLQYRVCIGVNSKKYRDKWSGVPKSYIDLNPYLETSYEKTLRSSKCSKLIANDSVEPRCEPCSKLAKQVKKDTSKDAPPPPLPQSS</sequence>